<keyword evidence="2" id="KW-1003">Cell membrane</keyword>
<name>A0A1G2I1K3_9BACT</name>
<reference evidence="10 11" key="1">
    <citation type="journal article" date="2016" name="Nat. Commun.">
        <title>Thousands of microbial genomes shed light on interconnected biogeochemical processes in an aquifer system.</title>
        <authorList>
            <person name="Anantharaman K."/>
            <person name="Brown C.T."/>
            <person name="Hug L.A."/>
            <person name="Sharon I."/>
            <person name="Castelle C.J."/>
            <person name="Probst A.J."/>
            <person name="Thomas B.C."/>
            <person name="Singh A."/>
            <person name="Wilkins M.J."/>
            <person name="Karaoz U."/>
            <person name="Brodie E.L."/>
            <person name="Williams K.H."/>
            <person name="Hubbard S.S."/>
            <person name="Banfield J.F."/>
        </authorList>
    </citation>
    <scope>NUCLEOTIDE SEQUENCE [LARGE SCALE GENOMIC DNA]</scope>
</reference>
<evidence type="ECO:0000259" key="9">
    <source>
        <dbReference type="Pfam" id="PF00361"/>
    </source>
</evidence>
<dbReference type="GO" id="GO:0016491">
    <property type="term" value="F:oxidoreductase activity"/>
    <property type="evidence" value="ECO:0007669"/>
    <property type="project" value="UniProtKB-KW"/>
</dbReference>
<dbReference type="AlphaFoldDB" id="A0A1G2I1K3"/>
<organism evidence="10 11">
    <name type="scientific">Candidatus Staskawiczbacteria bacterium RIFCSPHIGHO2_02_FULL_42_22</name>
    <dbReference type="NCBI Taxonomy" id="1802207"/>
    <lineage>
        <taxon>Bacteria</taxon>
        <taxon>Candidatus Staskawicziibacteriota</taxon>
    </lineage>
</organism>
<dbReference type="PANTHER" id="PTHR42682">
    <property type="entry name" value="HYDROGENASE-4 COMPONENT F"/>
    <property type="match status" value="1"/>
</dbReference>
<evidence type="ECO:0000256" key="6">
    <source>
        <dbReference type="ARBA" id="ARBA00023136"/>
    </source>
</evidence>
<sequence>MYQTELLFILISLFAAALLCFLSRNRRLIEVSSLVASGIALMESVAISLQVAHFGANVSGFFSTDALEAVIMLIIAVVGFTSTVYSIEYLRRETSKNIIGLSGVSHLRSRVREYFILLNLFMAMMFLAITVSSPIFAWIFIEATTLSTAFLISFYNKPSSIEGAWKYLIINSIGILLAFFGTLLFFPAMNSGIGNGLITWHLLATSAANLDPLVIKVAFIFIFIGYGTKVGFAPMHTWKPDAYSRAPAPIGALFSGALLPVAFAVILKFKMITDATVGSLFSQNLFIIFGLLSVAIAAAIIFVSRNYKRLLAYSSIENAGIMALGFAFGGLGIFAAMLHMVYHSFIKSALFFSSGNLLLAYHSAKIASVRGVINIIPVTAVLFLTGFFAITGAPPFGIFFTKIFILSAGIKEHPFIVATVVLLATILFIGFLKHASAMVFGQPPADIVKEKEGLWLIIPPIALMALALLLSFYIPPFLYTLLNKIALHY</sequence>
<comment type="caution">
    <text evidence="10">The sequence shown here is derived from an EMBL/GenBank/DDBJ whole genome shotgun (WGS) entry which is preliminary data.</text>
</comment>
<keyword evidence="4 8" id="KW-1133">Transmembrane helix</keyword>
<dbReference type="STRING" id="1802207.A3D44_04020"/>
<dbReference type="InterPro" id="IPR001750">
    <property type="entry name" value="ND/Mrp_TM"/>
</dbReference>
<evidence type="ECO:0000313" key="10">
    <source>
        <dbReference type="EMBL" id="OGZ68653.1"/>
    </source>
</evidence>
<feature type="transmembrane region" description="Helical" evidence="8">
    <location>
        <begin position="135"/>
        <end position="155"/>
    </location>
</feature>
<feature type="transmembrane region" description="Helical" evidence="8">
    <location>
        <begin position="167"/>
        <end position="186"/>
    </location>
</feature>
<feature type="transmembrane region" description="Helical" evidence="8">
    <location>
        <begin position="373"/>
        <end position="393"/>
    </location>
</feature>
<feature type="domain" description="NADH:quinone oxidoreductase/Mrp antiporter transmembrane" evidence="9">
    <location>
        <begin position="136"/>
        <end position="426"/>
    </location>
</feature>
<keyword evidence="6 8" id="KW-0472">Membrane</keyword>
<comment type="subcellular location">
    <subcellularLocation>
        <location evidence="1">Cell membrane</location>
        <topology evidence="1">Multi-pass membrane protein</topology>
    </subcellularLocation>
    <subcellularLocation>
        <location evidence="7">Membrane</location>
        <topology evidence="7">Multi-pass membrane protein</topology>
    </subcellularLocation>
</comment>
<evidence type="ECO:0000256" key="2">
    <source>
        <dbReference type="ARBA" id="ARBA00022475"/>
    </source>
</evidence>
<dbReference type="PANTHER" id="PTHR42682:SF5">
    <property type="entry name" value="HYDROGENASE-4 COMPONENT F"/>
    <property type="match status" value="1"/>
</dbReference>
<feature type="transmembrane region" description="Helical" evidence="8">
    <location>
        <begin position="6"/>
        <end position="22"/>
    </location>
</feature>
<accession>A0A1G2I1K3</accession>
<keyword evidence="3 7" id="KW-0812">Transmembrane</keyword>
<evidence type="ECO:0000256" key="3">
    <source>
        <dbReference type="ARBA" id="ARBA00022692"/>
    </source>
</evidence>
<proteinExistence type="predicted"/>
<protein>
    <recommendedName>
        <fullName evidence="9">NADH:quinone oxidoreductase/Mrp antiporter transmembrane domain-containing protein</fullName>
    </recommendedName>
</protein>
<evidence type="ECO:0000256" key="4">
    <source>
        <dbReference type="ARBA" id="ARBA00022989"/>
    </source>
</evidence>
<dbReference type="GO" id="GO:0005886">
    <property type="term" value="C:plasma membrane"/>
    <property type="evidence" value="ECO:0007669"/>
    <property type="project" value="UniProtKB-SubCell"/>
</dbReference>
<feature type="transmembrane region" description="Helical" evidence="8">
    <location>
        <begin position="111"/>
        <end position="129"/>
    </location>
</feature>
<dbReference type="Proteomes" id="UP000178820">
    <property type="component" value="Unassembled WGS sequence"/>
</dbReference>
<feature type="transmembrane region" description="Helical" evidence="8">
    <location>
        <begin position="413"/>
        <end position="432"/>
    </location>
</feature>
<evidence type="ECO:0000256" key="1">
    <source>
        <dbReference type="ARBA" id="ARBA00004651"/>
    </source>
</evidence>
<feature type="transmembrane region" description="Helical" evidence="8">
    <location>
        <begin position="286"/>
        <end position="307"/>
    </location>
</feature>
<feature type="transmembrane region" description="Helical" evidence="8">
    <location>
        <begin position="198"/>
        <end position="226"/>
    </location>
</feature>
<dbReference type="InterPro" id="IPR052175">
    <property type="entry name" value="ComplexI-like_HydComp"/>
</dbReference>
<feature type="transmembrane region" description="Helical" evidence="8">
    <location>
        <begin position="453"/>
        <end position="474"/>
    </location>
</feature>
<evidence type="ECO:0000256" key="7">
    <source>
        <dbReference type="RuleBase" id="RU000320"/>
    </source>
</evidence>
<feature type="transmembrane region" description="Helical" evidence="8">
    <location>
        <begin position="34"/>
        <end position="54"/>
    </location>
</feature>
<dbReference type="EMBL" id="MHOT01000019">
    <property type="protein sequence ID" value="OGZ68653.1"/>
    <property type="molecule type" value="Genomic_DNA"/>
</dbReference>
<evidence type="ECO:0000313" key="11">
    <source>
        <dbReference type="Proteomes" id="UP000178820"/>
    </source>
</evidence>
<dbReference type="Pfam" id="PF00361">
    <property type="entry name" value="Proton_antipo_M"/>
    <property type="match status" value="1"/>
</dbReference>
<evidence type="ECO:0000256" key="5">
    <source>
        <dbReference type="ARBA" id="ARBA00023002"/>
    </source>
</evidence>
<keyword evidence="5" id="KW-0560">Oxidoreductase</keyword>
<feature type="transmembrane region" description="Helical" evidence="8">
    <location>
        <begin position="344"/>
        <end position="361"/>
    </location>
</feature>
<feature type="transmembrane region" description="Helical" evidence="8">
    <location>
        <begin position="319"/>
        <end position="338"/>
    </location>
</feature>
<feature type="transmembrane region" description="Helical" evidence="8">
    <location>
        <begin position="246"/>
        <end position="266"/>
    </location>
</feature>
<gene>
    <name evidence="10" type="ORF">A3D44_04020</name>
</gene>
<feature type="transmembrane region" description="Helical" evidence="8">
    <location>
        <begin position="66"/>
        <end position="90"/>
    </location>
</feature>
<evidence type="ECO:0000256" key="8">
    <source>
        <dbReference type="SAM" id="Phobius"/>
    </source>
</evidence>